<protein>
    <submittedName>
        <fullName evidence="1">Uncharacterized protein</fullName>
    </submittedName>
</protein>
<gene>
    <name evidence="1" type="ORF">DFQ00_12661</name>
</gene>
<comment type="caution">
    <text evidence="1">The sequence shown here is derived from an EMBL/GenBank/DDBJ whole genome shotgun (WGS) entry which is preliminary data.</text>
</comment>
<dbReference type="Proteomes" id="UP000247790">
    <property type="component" value="Unassembled WGS sequence"/>
</dbReference>
<organism evidence="1 2">
    <name type="scientific">Paenibacillus barcinonensis</name>
    <dbReference type="NCBI Taxonomy" id="198119"/>
    <lineage>
        <taxon>Bacteria</taxon>
        <taxon>Bacillati</taxon>
        <taxon>Bacillota</taxon>
        <taxon>Bacilli</taxon>
        <taxon>Bacillales</taxon>
        <taxon>Paenibacillaceae</taxon>
        <taxon>Paenibacillus</taxon>
    </lineage>
</organism>
<sequence length="58" mass="6696">MMQAEFRYDIEVPLFCFFYIKSVFMRKNNDELQTGCIIASLSGVYCSRQTANMEAVKG</sequence>
<accession>A0A2V4VNF7</accession>
<proteinExistence type="predicted"/>
<reference evidence="1 2" key="1">
    <citation type="submission" date="2018-06" db="EMBL/GenBank/DDBJ databases">
        <title>Genomic Encyclopedia of Type Strains, Phase III (KMG-III): the genomes of soil and plant-associated and newly described type strains.</title>
        <authorList>
            <person name="Whitman W."/>
        </authorList>
    </citation>
    <scope>NUCLEOTIDE SEQUENCE [LARGE SCALE GENOMIC DNA]</scope>
    <source>
        <strain evidence="1 2">CECT 7022</strain>
    </source>
</reference>
<evidence type="ECO:0000313" key="2">
    <source>
        <dbReference type="Proteomes" id="UP000247790"/>
    </source>
</evidence>
<dbReference type="EMBL" id="QJSW01000026">
    <property type="protein sequence ID" value="PYE43848.1"/>
    <property type="molecule type" value="Genomic_DNA"/>
</dbReference>
<name>A0A2V4VNF7_PAEBA</name>
<dbReference type="AlphaFoldDB" id="A0A2V4VNF7"/>
<evidence type="ECO:0000313" key="1">
    <source>
        <dbReference type="EMBL" id="PYE43848.1"/>
    </source>
</evidence>